<reference evidence="2" key="1">
    <citation type="submission" date="2023-10" db="EMBL/GenBank/DDBJ databases">
        <title>Genome assembly of Pristionchus species.</title>
        <authorList>
            <person name="Yoshida K."/>
            <person name="Sommer R.J."/>
        </authorList>
    </citation>
    <scope>NUCLEOTIDE SEQUENCE</scope>
    <source>
        <strain evidence="2">RS5133</strain>
    </source>
</reference>
<comment type="caution">
    <text evidence="2">The sequence shown here is derived from an EMBL/GenBank/DDBJ whole genome shotgun (WGS) entry which is preliminary data.</text>
</comment>
<organism evidence="2 3">
    <name type="scientific">Pristionchus fissidentatus</name>
    <dbReference type="NCBI Taxonomy" id="1538716"/>
    <lineage>
        <taxon>Eukaryota</taxon>
        <taxon>Metazoa</taxon>
        <taxon>Ecdysozoa</taxon>
        <taxon>Nematoda</taxon>
        <taxon>Chromadorea</taxon>
        <taxon>Rhabditida</taxon>
        <taxon>Rhabditina</taxon>
        <taxon>Diplogasteromorpha</taxon>
        <taxon>Diplogasteroidea</taxon>
        <taxon>Neodiplogasteridae</taxon>
        <taxon>Pristionchus</taxon>
    </lineage>
</organism>
<dbReference type="PROSITE" id="PS50181">
    <property type="entry name" value="FBOX"/>
    <property type="match status" value="1"/>
</dbReference>
<dbReference type="InterPro" id="IPR001810">
    <property type="entry name" value="F-box_dom"/>
</dbReference>
<evidence type="ECO:0000259" key="1">
    <source>
        <dbReference type="PROSITE" id="PS50181"/>
    </source>
</evidence>
<dbReference type="AlphaFoldDB" id="A0AAV5WK70"/>
<keyword evidence="3" id="KW-1185">Reference proteome</keyword>
<gene>
    <name evidence="2" type="ORF">PFISCL1PPCAC_21501</name>
</gene>
<sequence length="274" mass="31382">FPLLDLPNQVIIKILRYIPNRELKALRVNKRIDILDPKMPELIDFEITTTAECSEFKCDRYSPSLIRSSMEGIVERFKKITEEADNCGTGKLTFTRANPFHVELVEEMAFVRFAKLEITCSYKDGQRHSTLSKFITNHFVEFLVEGKGEVLLNVICREVNAKKLFKDLPKMMRHPRHRISKLRIHIPDSAVPVLLKSFHVVMQNNGEPKATSRSVEVINDDGIVRIYTAGNPPVDVYVDHSVEGATITGEDTRVEMEGGEESDDEDYDDDLCYY</sequence>
<dbReference type="EMBL" id="BTSY01000005">
    <property type="protein sequence ID" value="GMT30204.1"/>
    <property type="molecule type" value="Genomic_DNA"/>
</dbReference>
<feature type="domain" description="F-box" evidence="1">
    <location>
        <begin position="1"/>
        <end position="27"/>
    </location>
</feature>
<evidence type="ECO:0000313" key="3">
    <source>
        <dbReference type="Proteomes" id="UP001432322"/>
    </source>
</evidence>
<evidence type="ECO:0000313" key="2">
    <source>
        <dbReference type="EMBL" id="GMT30204.1"/>
    </source>
</evidence>
<name>A0AAV5WK70_9BILA</name>
<dbReference type="Proteomes" id="UP001432322">
    <property type="component" value="Unassembled WGS sequence"/>
</dbReference>
<accession>A0AAV5WK70</accession>
<feature type="non-terminal residue" evidence="2">
    <location>
        <position position="1"/>
    </location>
</feature>
<protein>
    <recommendedName>
        <fullName evidence="1">F-box domain-containing protein</fullName>
    </recommendedName>
</protein>
<proteinExistence type="predicted"/>